<accession>A0A7W7CCC2</accession>
<feature type="signal peptide" evidence="1">
    <location>
        <begin position="1"/>
        <end position="30"/>
    </location>
</feature>
<dbReference type="Proteomes" id="UP000533598">
    <property type="component" value="Unassembled WGS sequence"/>
</dbReference>
<comment type="caution">
    <text evidence="2">The sequence shown here is derived from an EMBL/GenBank/DDBJ whole genome shotgun (WGS) entry which is preliminary data.</text>
</comment>
<evidence type="ECO:0000313" key="2">
    <source>
        <dbReference type="EMBL" id="MBB4678536.1"/>
    </source>
</evidence>
<organism evidence="2 3">
    <name type="scientific">Crossiella cryophila</name>
    <dbReference type="NCBI Taxonomy" id="43355"/>
    <lineage>
        <taxon>Bacteria</taxon>
        <taxon>Bacillati</taxon>
        <taxon>Actinomycetota</taxon>
        <taxon>Actinomycetes</taxon>
        <taxon>Pseudonocardiales</taxon>
        <taxon>Pseudonocardiaceae</taxon>
        <taxon>Crossiella</taxon>
    </lineage>
</organism>
<evidence type="ECO:0000256" key="1">
    <source>
        <dbReference type="SAM" id="SignalP"/>
    </source>
</evidence>
<proteinExistence type="predicted"/>
<gene>
    <name evidence="2" type="ORF">HNR67_004654</name>
</gene>
<protein>
    <recommendedName>
        <fullName evidence="4">Secreted protein</fullName>
    </recommendedName>
</protein>
<keyword evidence="1" id="KW-0732">Signal</keyword>
<dbReference type="EMBL" id="JACHMH010000001">
    <property type="protein sequence ID" value="MBB4678536.1"/>
    <property type="molecule type" value="Genomic_DNA"/>
</dbReference>
<evidence type="ECO:0000313" key="3">
    <source>
        <dbReference type="Proteomes" id="UP000533598"/>
    </source>
</evidence>
<dbReference type="AlphaFoldDB" id="A0A7W7CCC2"/>
<name>A0A7W7CCC2_9PSEU</name>
<feature type="chain" id="PRO_5031399040" description="Secreted protein" evidence="1">
    <location>
        <begin position="31"/>
        <end position="100"/>
    </location>
</feature>
<sequence>MSKRVGLRVMIGLAASAIAIGALGALPAYAANEISAFDCTNPVWPDRYLTVDDADPSVLKMCDGPLEAVAKSGAFPAGALVPDREFAAVRFVAEGEDAGS</sequence>
<keyword evidence="3" id="KW-1185">Reference proteome</keyword>
<dbReference type="RefSeq" id="WP_185004356.1">
    <property type="nucleotide sequence ID" value="NZ_BAAAUI010000036.1"/>
</dbReference>
<reference evidence="2 3" key="1">
    <citation type="submission" date="2020-08" db="EMBL/GenBank/DDBJ databases">
        <title>Sequencing the genomes of 1000 actinobacteria strains.</title>
        <authorList>
            <person name="Klenk H.-P."/>
        </authorList>
    </citation>
    <scope>NUCLEOTIDE SEQUENCE [LARGE SCALE GENOMIC DNA]</scope>
    <source>
        <strain evidence="2 3">DSM 44230</strain>
    </source>
</reference>
<evidence type="ECO:0008006" key="4">
    <source>
        <dbReference type="Google" id="ProtNLM"/>
    </source>
</evidence>